<evidence type="ECO:0000256" key="6">
    <source>
        <dbReference type="SAM" id="SignalP"/>
    </source>
</evidence>
<evidence type="ECO:0000313" key="7">
    <source>
        <dbReference type="EMBL" id="SDE94090.1"/>
    </source>
</evidence>
<dbReference type="InterPro" id="IPR018389">
    <property type="entry name" value="DctP_fam"/>
</dbReference>
<dbReference type="NCBIfam" id="NF037995">
    <property type="entry name" value="TRAP_S1"/>
    <property type="match status" value="1"/>
</dbReference>
<organism evidence="7 8">
    <name type="scientific">Paracoccus isoporae</name>
    <dbReference type="NCBI Taxonomy" id="591205"/>
    <lineage>
        <taxon>Bacteria</taxon>
        <taxon>Pseudomonadati</taxon>
        <taxon>Pseudomonadota</taxon>
        <taxon>Alphaproteobacteria</taxon>
        <taxon>Rhodobacterales</taxon>
        <taxon>Paracoccaceae</taxon>
        <taxon>Paracoccus</taxon>
    </lineage>
</organism>
<dbReference type="STRING" id="591205.SAMN05421538_11622"/>
<dbReference type="Gene3D" id="3.40.190.170">
    <property type="entry name" value="Bacterial extracellular solute-binding protein, family 7"/>
    <property type="match status" value="1"/>
</dbReference>
<accession>A0A1G7H0X8</accession>
<comment type="subcellular location">
    <subcellularLocation>
        <location evidence="1">Periplasm</location>
    </subcellularLocation>
</comment>
<dbReference type="AlphaFoldDB" id="A0A1G7H0X8"/>
<dbReference type="GO" id="GO:0055085">
    <property type="term" value="P:transmembrane transport"/>
    <property type="evidence" value="ECO:0007669"/>
    <property type="project" value="InterPro"/>
</dbReference>
<evidence type="ECO:0000313" key="8">
    <source>
        <dbReference type="Proteomes" id="UP000199344"/>
    </source>
</evidence>
<evidence type="ECO:0000256" key="1">
    <source>
        <dbReference type="ARBA" id="ARBA00004418"/>
    </source>
</evidence>
<keyword evidence="8" id="KW-1185">Reference proteome</keyword>
<evidence type="ECO:0000256" key="2">
    <source>
        <dbReference type="ARBA" id="ARBA00009023"/>
    </source>
</evidence>
<dbReference type="PANTHER" id="PTHR33376">
    <property type="match status" value="1"/>
</dbReference>
<sequence length="339" mass="37697">MVKAHRNISALAAFALAGMPLAALASDDEMTFRMVSTSGDASSPQGMSIQMWADRMSELSDGRITGETFFQGELGGQQEVFDQMVRGNIDMVLELPQSSYDERVGVMSLPYLITDWDEARAAYSPDGWMQQLVEPILEDIGVKFFGVYPDGFGGIATKGSYATNHEDAQALNLKVRAIPTFPNPQTLKAMGYQAVPIDWNEVYTSIQTGVVAGDAGNIIYWDYEYFGDQLDYYVHTRHNFSYSSLMMSLDRWNALDAEDQEIVATAAREVIDQRYEGAQEFDAEWIQIAQDGGMEYIQPTDEELDGWAAVVQEQVWPEAEDAFGSEIMDVVRSNVQVGG</sequence>
<gene>
    <name evidence="7" type="ORF">SAMN05421538_11622</name>
</gene>
<feature type="signal peptide" evidence="6">
    <location>
        <begin position="1"/>
        <end position="25"/>
    </location>
</feature>
<keyword evidence="5" id="KW-0574">Periplasm</keyword>
<proteinExistence type="inferred from homology"/>
<keyword evidence="3" id="KW-0813">Transport</keyword>
<name>A0A1G7H0X8_9RHOB</name>
<dbReference type="PANTHER" id="PTHR33376:SF7">
    <property type="entry name" value="C4-DICARBOXYLATE-BINDING PROTEIN DCTB"/>
    <property type="match status" value="1"/>
</dbReference>
<dbReference type="Pfam" id="PF03480">
    <property type="entry name" value="DctP"/>
    <property type="match status" value="1"/>
</dbReference>
<dbReference type="RefSeq" id="WP_218132565.1">
    <property type="nucleotide sequence ID" value="NZ_FNAH01000016.1"/>
</dbReference>
<reference evidence="7 8" key="1">
    <citation type="submission" date="2016-10" db="EMBL/GenBank/DDBJ databases">
        <authorList>
            <person name="de Groot N.N."/>
        </authorList>
    </citation>
    <scope>NUCLEOTIDE SEQUENCE [LARGE SCALE GENOMIC DNA]</scope>
    <source>
        <strain evidence="7 8">DSM 22220</strain>
    </source>
</reference>
<comment type="similarity">
    <text evidence="2">Belongs to the bacterial solute-binding protein 7 family.</text>
</comment>
<feature type="chain" id="PRO_5011545957" evidence="6">
    <location>
        <begin position="26"/>
        <end position="339"/>
    </location>
</feature>
<dbReference type="InterPro" id="IPR038404">
    <property type="entry name" value="TRAP_DctP_sf"/>
</dbReference>
<dbReference type="Proteomes" id="UP000199344">
    <property type="component" value="Unassembled WGS sequence"/>
</dbReference>
<evidence type="ECO:0000256" key="4">
    <source>
        <dbReference type="ARBA" id="ARBA00022729"/>
    </source>
</evidence>
<evidence type="ECO:0000256" key="3">
    <source>
        <dbReference type="ARBA" id="ARBA00022448"/>
    </source>
</evidence>
<dbReference type="EMBL" id="FNAH01000016">
    <property type="protein sequence ID" value="SDE94090.1"/>
    <property type="molecule type" value="Genomic_DNA"/>
</dbReference>
<protein>
    <submittedName>
        <fullName evidence="7">TRAP-type C4-dicarboxylate transport system, substrate-binding protein</fullName>
    </submittedName>
</protein>
<keyword evidence="4 6" id="KW-0732">Signal</keyword>
<dbReference type="GO" id="GO:0042597">
    <property type="term" value="C:periplasmic space"/>
    <property type="evidence" value="ECO:0007669"/>
    <property type="project" value="UniProtKB-SubCell"/>
</dbReference>
<evidence type="ECO:0000256" key="5">
    <source>
        <dbReference type="ARBA" id="ARBA00022764"/>
    </source>
</evidence>